<dbReference type="InterPro" id="IPR035979">
    <property type="entry name" value="RBD_domain_sf"/>
</dbReference>
<name>A0AAW0E068_9AGAR</name>
<evidence type="ECO:0000256" key="4">
    <source>
        <dbReference type="ARBA" id="ARBA00022884"/>
    </source>
</evidence>
<dbReference type="Pfam" id="PF00642">
    <property type="entry name" value="zf-CCCH"/>
    <property type="match status" value="1"/>
</dbReference>
<keyword evidence="2 7" id="KW-0863">Zinc-finger</keyword>
<evidence type="ECO:0000259" key="9">
    <source>
        <dbReference type="PROSITE" id="PS50102"/>
    </source>
</evidence>
<feature type="region of interest" description="Disordered" evidence="8">
    <location>
        <begin position="561"/>
        <end position="587"/>
    </location>
</feature>
<dbReference type="InterPro" id="IPR012677">
    <property type="entry name" value="Nucleotide-bd_a/b_plait_sf"/>
</dbReference>
<feature type="compositionally biased region" description="Polar residues" evidence="8">
    <location>
        <begin position="561"/>
        <end position="574"/>
    </location>
</feature>
<evidence type="ECO:0000313" key="11">
    <source>
        <dbReference type="EMBL" id="KAK7058251.1"/>
    </source>
</evidence>
<evidence type="ECO:0000259" key="10">
    <source>
        <dbReference type="PROSITE" id="PS50103"/>
    </source>
</evidence>
<keyword evidence="1 7" id="KW-0479">Metal-binding</keyword>
<dbReference type="InterPro" id="IPR000504">
    <property type="entry name" value="RRM_dom"/>
</dbReference>
<dbReference type="SMART" id="SM00356">
    <property type="entry name" value="ZnF_C3H1"/>
    <property type="match status" value="1"/>
</dbReference>
<feature type="domain" description="RRM" evidence="9">
    <location>
        <begin position="395"/>
        <end position="467"/>
    </location>
</feature>
<dbReference type="InterPro" id="IPR036855">
    <property type="entry name" value="Znf_CCCH_sf"/>
</dbReference>
<sequence>MIFDQANIQHLKAWLVRTLEPICDAEPGALADYVLALLQHNIPENELRNDLTAQLDEFLEKECPSFIETLFTALRSKSYLPYTTSSPPSSSKSLDGGIPIPLDGLLTPSDSRKRPLEHEENENGRPPKGPRLSSEDQYSRYGAEGDSRSGGSSRGRGSSNGYPPQPGRNSAYNPPDQRKICRDYYNLGYCSRGALCKYSHGDDAIVPAQMYMNGPMMQGGMPFMPMFNGFGMGSGPAAAYDPHEARMDMRHMGNNRQMRPPVLPRTQNEEGRTSMSNAPGELPVIQDLTPEVAYRDVTPNPQYHTSHSSQLSSQTSGPAPTGVPPQSESSHNPSAPNHSFQSHPPHPSSTYPPQDVEMAGPSDLSQYPRPMNNGFRGRGRGGKPGSFRPERRNDKTLVLEKIPDDKLSLEHVNDWFKRFGTVTNVAIDQAHNKALISFATHEEARSAWKSEDAVFNNRFVKVFWHRPMEGQGQVGQRLLAASAPIVSGTNTKDTSDSKPPQPSQTPSKPAPHNTIAAKQQKLEQLISEQKSQMSSLDQASSDEKKEIMSRLRAIDEEMKSISASITTGGKSSAVSRDKEQQERERLDKELDLHGAVNGEEEGKESTEDLKAKLEKLKAEAARLGIPADPEPHHGGGGGYRPYRGRARGFHRGGFRGGPPRGSMKLDNRPKKLLVKAEGSDGLQAIRDWYETTGQLEDATQTEDGGVIVSFRTRHAAEQGFAKGTSIPMLGSVQVTWYAGTTSPAQKSSSTKDASMPSVDVKSEAEASPRRSPPHSPSHEEEFVASGWGGNDEDGMGMI</sequence>
<evidence type="ECO:0000256" key="7">
    <source>
        <dbReference type="PROSITE-ProRule" id="PRU00723"/>
    </source>
</evidence>
<evidence type="ECO:0000256" key="8">
    <source>
        <dbReference type="SAM" id="MobiDB-lite"/>
    </source>
</evidence>
<feature type="compositionally biased region" description="Low complexity" evidence="8">
    <location>
        <begin position="81"/>
        <end position="94"/>
    </location>
</feature>
<evidence type="ECO:0000256" key="5">
    <source>
        <dbReference type="ARBA" id="ARBA00043866"/>
    </source>
</evidence>
<feature type="region of interest" description="Disordered" evidence="8">
    <location>
        <begin position="253"/>
        <end position="283"/>
    </location>
</feature>
<reference evidence="11 12" key="1">
    <citation type="submission" date="2024-01" db="EMBL/GenBank/DDBJ databases">
        <title>A draft genome for a cacao thread blight-causing isolate of Paramarasmius palmivorus.</title>
        <authorList>
            <person name="Baruah I.K."/>
            <person name="Bukari Y."/>
            <person name="Amoako-Attah I."/>
            <person name="Meinhardt L.W."/>
            <person name="Bailey B.A."/>
            <person name="Cohen S.P."/>
        </authorList>
    </citation>
    <scope>NUCLEOTIDE SEQUENCE [LARGE SCALE GENOMIC DNA]</scope>
    <source>
        <strain evidence="11 12">GH-12</strain>
    </source>
</reference>
<feature type="compositionally biased region" description="Polar residues" evidence="8">
    <location>
        <begin position="324"/>
        <end position="335"/>
    </location>
</feature>
<feature type="compositionally biased region" description="Basic and acidic residues" evidence="8">
    <location>
        <begin position="133"/>
        <end position="147"/>
    </location>
</feature>
<feature type="region of interest" description="Disordered" evidence="8">
    <location>
        <begin position="487"/>
        <end position="513"/>
    </location>
</feature>
<dbReference type="Proteomes" id="UP001383192">
    <property type="component" value="Unassembled WGS sequence"/>
</dbReference>
<comment type="caution">
    <text evidence="11">The sequence shown here is derived from an EMBL/GenBank/DDBJ whole genome shotgun (WGS) entry which is preliminary data.</text>
</comment>
<feature type="compositionally biased region" description="Low complexity" evidence="8">
    <location>
        <begin position="149"/>
        <end position="161"/>
    </location>
</feature>
<dbReference type="EMBL" id="JAYKXP010000005">
    <property type="protein sequence ID" value="KAK7058251.1"/>
    <property type="molecule type" value="Genomic_DNA"/>
</dbReference>
<comment type="function">
    <text evidence="5">May be involved in the turnover of nuclear polyadenylated (pA+) RNA.</text>
</comment>
<accession>A0AAW0E068</accession>
<evidence type="ECO:0000256" key="3">
    <source>
        <dbReference type="ARBA" id="ARBA00022833"/>
    </source>
</evidence>
<feature type="compositionally biased region" description="Basic and acidic residues" evidence="8">
    <location>
        <begin position="110"/>
        <end position="125"/>
    </location>
</feature>
<feature type="compositionally biased region" description="Polar residues" evidence="8">
    <location>
        <begin position="741"/>
        <end position="752"/>
    </location>
</feature>
<dbReference type="SUPFAM" id="SSF54928">
    <property type="entry name" value="RNA-binding domain, RBD"/>
    <property type="match status" value="1"/>
</dbReference>
<dbReference type="PROSITE" id="PS50102">
    <property type="entry name" value="RRM"/>
    <property type="match status" value="1"/>
</dbReference>
<dbReference type="GO" id="GO:0003723">
    <property type="term" value="F:RNA binding"/>
    <property type="evidence" value="ECO:0007669"/>
    <property type="project" value="UniProtKB-UniRule"/>
</dbReference>
<protein>
    <submittedName>
        <fullName evidence="11">Uncharacterized protein</fullName>
    </submittedName>
</protein>
<feature type="zinc finger region" description="C3H1-type" evidence="7">
    <location>
        <begin position="175"/>
        <end position="203"/>
    </location>
</feature>
<dbReference type="AlphaFoldDB" id="A0AAW0E068"/>
<dbReference type="Gene3D" id="3.30.70.330">
    <property type="match status" value="1"/>
</dbReference>
<dbReference type="PANTHER" id="PTHR14398:SF0">
    <property type="entry name" value="ZINC FINGER PROTEIN SWM"/>
    <property type="match status" value="1"/>
</dbReference>
<organism evidence="11 12">
    <name type="scientific">Paramarasmius palmivorus</name>
    <dbReference type="NCBI Taxonomy" id="297713"/>
    <lineage>
        <taxon>Eukaryota</taxon>
        <taxon>Fungi</taxon>
        <taxon>Dikarya</taxon>
        <taxon>Basidiomycota</taxon>
        <taxon>Agaricomycotina</taxon>
        <taxon>Agaricomycetes</taxon>
        <taxon>Agaricomycetidae</taxon>
        <taxon>Agaricales</taxon>
        <taxon>Marasmiineae</taxon>
        <taxon>Marasmiaceae</taxon>
        <taxon>Paramarasmius</taxon>
    </lineage>
</organism>
<feature type="region of interest" description="Disordered" evidence="8">
    <location>
        <begin position="741"/>
        <end position="798"/>
    </location>
</feature>
<keyword evidence="4 6" id="KW-0694">RNA-binding</keyword>
<dbReference type="InterPro" id="IPR000571">
    <property type="entry name" value="Znf_CCCH"/>
</dbReference>
<proteinExistence type="predicted"/>
<feature type="region of interest" description="Disordered" evidence="8">
    <location>
        <begin position="297"/>
        <end position="395"/>
    </location>
</feature>
<keyword evidence="3 7" id="KW-0862">Zinc</keyword>
<dbReference type="InterPro" id="IPR002483">
    <property type="entry name" value="PWI_dom"/>
</dbReference>
<feature type="region of interest" description="Disordered" evidence="8">
    <location>
        <begin position="81"/>
        <end position="177"/>
    </location>
</feature>
<dbReference type="PANTHER" id="PTHR14398">
    <property type="entry name" value="RNA RECOGNITION RRM/RNP DOMAIN"/>
    <property type="match status" value="1"/>
</dbReference>
<evidence type="ECO:0000256" key="6">
    <source>
        <dbReference type="PROSITE-ProRule" id="PRU00176"/>
    </source>
</evidence>
<dbReference type="Pfam" id="PF01480">
    <property type="entry name" value="PWI"/>
    <property type="match status" value="1"/>
</dbReference>
<feature type="compositionally biased region" description="Low complexity" evidence="8">
    <location>
        <begin position="304"/>
        <end position="316"/>
    </location>
</feature>
<dbReference type="CDD" id="cd12257">
    <property type="entry name" value="RRM1_RBM26_like"/>
    <property type="match status" value="1"/>
</dbReference>
<dbReference type="SUPFAM" id="SSF90229">
    <property type="entry name" value="CCCH zinc finger"/>
    <property type="match status" value="1"/>
</dbReference>
<evidence type="ECO:0000256" key="1">
    <source>
        <dbReference type="ARBA" id="ARBA00022723"/>
    </source>
</evidence>
<keyword evidence="12" id="KW-1185">Reference proteome</keyword>
<dbReference type="Gene3D" id="1.20.1390.10">
    <property type="entry name" value="PWI domain"/>
    <property type="match status" value="1"/>
</dbReference>
<dbReference type="GO" id="GO:0005634">
    <property type="term" value="C:nucleus"/>
    <property type="evidence" value="ECO:0007669"/>
    <property type="project" value="TreeGrafter"/>
</dbReference>
<dbReference type="GO" id="GO:0008270">
    <property type="term" value="F:zinc ion binding"/>
    <property type="evidence" value="ECO:0007669"/>
    <property type="project" value="UniProtKB-KW"/>
</dbReference>
<dbReference type="PROSITE" id="PS50103">
    <property type="entry name" value="ZF_C3H1"/>
    <property type="match status" value="1"/>
</dbReference>
<evidence type="ECO:0000313" key="12">
    <source>
        <dbReference type="Proteomes" id="UP001383192"/>
    </source>
</evidence>
<feature type="domain" description="C3H1-type" evidence="10">
    <location>
        <begin position="175"/>
        <end position="203"/>
    </location>
</feature>
<feature type="compositionally biased region" description="Basic and acidic residues" evidence="8">
    <location>
        <begin position="575"/>
        <end position="587"/>
    </location>
</feature>
<dbReference type="InterPro" id="IPR045137">
    <property type="entry name" value="RBM26/27"/>
</dbReference>
<evidence type="ECO:0000256" key="2">
    <source>
        <dbReference type="ARBA" id="ARBA00022771"/>
    </source>
</evidence>
<gene>
    <name evidence="11" type="ORF">VNI00_001882</name>
</gene>